<protein>
    <submittedName>
        <fullName evidence="1">Uncharacterized protein</fullName>
    </submittedName>
</protein>
<accession>A0A0A8ZCE9</accession>
<name>A0A0A8ZCE9_ARUDO</name>
<organism evidence="1">
    <name type="scientific">Arundo donax</name>
    <name type="common">Giant reed</name>
    <name type="synonym">Donax arundinaceus</name>
    <dbReference type="NCBI Taxonomy" id="35708"/>
    <lineage>
        <taxon>Eukaryota</taxon>
        <taxon>Viridiplantae</taxon>
        <taxon>Streptophyta</taxon>
        <taxon>Embryophyta</taxon>
        <taxon>Tracheophyta</taxon>
        <taxon>Spermatophyta</taxon>
        <taxon>Magnoliopsida</taxon>
        <taxon>Liliopsida</taxon>
        <taxon>Poales</taxon>
        <taxon>Poaceae</taxon>
        <taxon>PACMAD clade</taxon>
        <taxon>Arundinoideae</taxon>
        <taxon>Arundineae</taxon>
        <taxon>Arundo</taxon>
    </lineage>
</organism>
<evidence type="ECO:0000313" key="1">
    <source>
        <dbReference type="EMBL" id="JAD34415.1"/>
    </source>
</evidence>
<proteinExistence type="predicted"/>
<dbReference type="EMBL" id="GBRH01263480">
    <property type="protein sequence ID" value="JAD34415.1"/>
    <property type="molecule type" value="Transcribed_RNA"/>
</dbReference>
<reference evidence="1" key="1">
    <citation type="submission" date="2014-09" db="EMBL/GenBank/DDBJ databases">
        <authorList>
            <person name="Magalhaes I.L.F."/>
            <person name="Oliveira U."/>
            <person name="Santos F.R."/>
            <person name="Vidigal T.H.D.A."/>
            <person name="Brescovit A.D."/>
            <person name="Santos A.J."/>
        </authorList>
    </citation>
    <scope>NUCLEOTIDE SEQUENCE</scope>
    <source>
        <tissue evidence="1">Shoot tissue taken approximately 20 cm above the soil surface</tissue>
    </source>
</reference>
<reference evidence="1" key="2">
    <citation type="journal article" date="2015" name="Data Brief">
        <title>Shoot transcriptome of the giant reed, Arundo donax.</title>
        <authorList>
            <person name="Barrero R.A."/>
            <person name="Guerrero F.D."/>
            <person name="Moolhuijzen P."/>
            <person name="Goolsby J.A."/>
            <person name="Tidwell J."/>
            <person name="Bellgard S.E."/>
            <person name="Bellgard M.I."/>
        </authorList>
    </citation>
    <scope>NUCLEOTIDE SEQUENCE</scope>
    <source>
        <tissue evidence="1">Shoot tissue taken approximately 20 cm above the soil surface</tissue>
    </source>
</reference>
<sequence length="15" mass="1635">MLEFFAHDTAAPVVS</sequence>